<feature type="chain" id="PRO_5047266169" description="Beta-lactamase-inhibitor-like, PepSY-like" evidence="1">
    <location>
        <begin position="23"/>
        <end position="194"/>
    </location>
</feature>
<proteinExistence type="predicted"/>
<evidence type="ECO:0000313" key="2">
    <source>
        <dbReference type="EMBL" id="MFD1631515.1"/>
    </source>
</evidence>
<evidence type="ECO:0000313" key="3">
    <source>
        <dbReference type="Proteomes" id="UP001597118"/>
    </source>
</evidence>
<dbReference type="Proteomes" id="UP001597118">
    <property type="component" value="Unassembled WGS sequence"/>
</dbReference>
<protein>
    <recommendedName>
        <fullName evidence="4">Beta-lactamase-inhibitor-like, PepSY-like</fullName>
    </recommendedName>
</protein>
<evidence type="ECO:0008006" key="4">
    <source>
        <dbReference type="Google" id="ProtNLM"/>
    </source>
</evidence>
<accession>A0ABW4IFI6</accession>
<dbReference type="SUPFAM" id="SSF160574">
    <property type="entry name" value="BT0923-like"/>
    <property type="match status" value="1"/>
</dbReference>
<dbReference type="EMBL" id="JBHUDG010000048">
    <property type="protein sequence ID" value="MFD1631515.1"/>
    <property type="molecule type" value="Genomic_DNA"/>
</dbReference>
<comment type="caution">
    <text evidence="2">The sequence shown here is derived from an EMBL/GenBank/DDBJ whole genome shotgun (WGS) entry which is preliminary data.</text>
</comment>
<keyword evidence="1" id="KW-0732">Signal</keyword>
<name>A0ABW4IFI6_9SPHI</name>
<dbReference type="Gene3D" id="3.10.450.360">
    <property type="match status" value="1"/>
</dbReference>
<evidence type="ECO:0000256" key="1">
    <source>
        <dbReference type="SAM" id="SignalP"/>
    </source>
</evidence>
<keyword evidence="3" id="KW-1185">Reference proteome</keyword>
<organism evidence="2 3">
    <name type="scientific">Pseudopedobacter beijingensis</name>
    <dbReference type="NCBI Taxonomy" id="1207056"/>
    <lineage>
        <taxon>Bacteria</taxon>
        <taxon>Pseudomonadati</taxon>
        <taxon>Bacteroidota</taxon>
        <taxon>Sphingobacteriia</taxon>
        <taxon>Sphingobacteriales</taxon>
        <taxon>Sphingobacteriaceae</taxon>
        <taxon>Pseudopedobacter</taxon>
    </lineage>
</organism>
<dbReference type="RefSeq" id="WP_379663883.1">
    <property type="nucleotide sequence ID" value="NZ_JBHUDG010000048.1"/>
</dbReference>
<reference evidence="3" key="1">
    <citation type="journal article" date="2019" name="Int. J. Syst. Evol. Microbiol.">
        <title>The Global Catalogue of Microorganisms (GCM) 10K type strain sequencing project: providing services to taxonomists for standard genome sequencing and annotation.</title>
        <authorList>
            <consortium name="The Broad Institute Genomics Platform"/>
            <consortium name="The Broad Institute Genome Sequencing Center for Infectious Disease"/>
            <person name="Wu L."/>
            <person name="Ma J."/>
        </authorList>
    </citation>
    <scope>NUCLEOTIDE SEQUENCE [LARGE SCALE GENOMIC DNA]</scope>
    <source>
        <strain evidence="3">CCUG 53762</strain>
    </source>
</reference>
<gene>
    <name evidence="2" type="ORF">ACFSAH_16700</name>
</gene>
<feature type="signal peptide" evidence="1">
    <location>
        <begin position="1"/>
        <end position="22"/>
    </location>
</feature>
<sequence>MNTSIKIFCLLVALTLSLQTSAQQKIEKEYRIKASMVPKQAVDFIQECFPDTKVKWYKEEGNSTYFLEAKLRFGGYLYSIKFNTDGTLLDTEYIISFNQIPDQARLKIENHLKERFTSFSIKKVQVQWLADETTTKKLIDKVKVSDLKFTTNFEIEVRGKHQSQVEFYEFLFSSKGELLKEYTIIQRNPNNLIF</sequence>